<gene>
    <name evidence="2" type="ORF">LZ012_17335</name>
</gene>
<dbReference type="Proteomes" id="UP001165384">
    <property type="component" value="Unassembled WGS sequence"/>
</dbReference>
<keyword evidence="3" id="KW-1185">Reference proteome</keyword>
<feature type="non-terminal residue" evidence="2">
    <location>
        <position position="179"/>
    </location>
</feature>
<protein>
    <submittedName>
        <fullName evidence="2">Uncharacterized protein</fullName>
    </submittedName>
</protein>
<comment type="caution">
    <text evidence="2">The sequence shown here is derived from an EMBL/GenBank/DDBJ whole genome shotgun (WGS) entry which is preliminary data.</text>
</comment>
<evidence type="ECO:0000313" key="3">
    <source>
        <dbReference type="Proteomes" id="UP001165384"/>
    </source>
</evidence>
<organism evidence="2 3">
    <name type="scientific">Dechloromonas hankyongensis</name>
    <dbReference type="NCBI Taxonomy" id="2908002"/>
    <lineage>
        <taxon>Bacteria</taxon>
        <taxon>Pseudomonadati</taxon>
        <taxon>Pseudomonadota</taxon>
        <taxon>Betaproteobacteria</taxon>
        <taxon>Rhodocyclales</taxon>
        <taxon>Azonexaceae</taxon>
        <taxon>Dechloromonas</taxon>
    </lineage>
</organism>
<feature type="region of interest" description="Disordered" evidence="1">
    <location>
        <begin position="1"/>
        <end position="77"/>
    </location>
</feature>
<feature type="compositionally biased region" description="Basic and acidic residues" evidence="1">
    <location>
        <begin position="7"/>
        <end position="16"/>
    </location>
</feature>
<feature type="compositionally biased region" description="Polar residues" evidence="1">
    <location>
        <begin position="51"/>
        <end position="60"/>
    </location>
</feature>
<evidence type="ECO:0000256" key="1">
    <source>
        <dbReference type="SAM" id="MobiDB-lite"/>
    </source>
</evidence>
<proteinExistence type="predicted"/>
<evidence type="ECO:0000313" key="2">
    <source>
        <dbReference type="EMBL" id="MCG2578764.1"/>
    </source>
</evidence>
<feature type="compositionally biased region" description="Basic and acidic residues" evidence="1">
    <location>
        <begin position="25"/>
        <end position="50"/>
    </location>
</feature>
<dbReference type="EMBL" id="JAKLTN010000004">
    <property type="protein sequence ID" value="MCG2578764.1"/>
    <property type="molecule type" value="Genomic_DNA"/>
</dbReference>
<sequence>MAQARTGSEKSSERHPPGRAGQQSEARESSGMKAERGGSERSEKGQDREQGQQIRGQKSNGRGSQESGSGEGRQRRSETINMATGALRSFGQFCDMQAATARIMWRAQVRAASAFGLPDYSRMFEVEDDRATRLFSAATENIVQFVDQEGEVLNEVPSQVFRLFEKQAIDVTERWKYGL</sequence>
<accession>A0ABS9K6F9</accession>
<name>A0ABS9K6F9_9RHOO</name>
<reference evidence="2" key="1">
    <citation type="submission" date="2022-01" db="EMBL/GenBank/DDBJ databases">
        <authorList>
            <person name="Jo J.-H."/>
            <person name="Im W.-T."/>
        </authorList>
    </citation>
    <scope>NUCLEOTIDE SEQUENCE</scope>
    <source>
        <strain evidence="2">XY25</strain>
    </source>
</reference>